<gene>
    <name evidence="5" type="ORF">ACFQ33_02235</name>
</gene>
<evidence type="ECO:0000256" key="2">
    <source>
        <dbReference type="ARBA" id="ARBA00023125"/>
    </source>
</evidence>
<dbReference type="EMBL" id="JBHTNF010000001">
    <property type="protein sequence ID" value="MFD1326720.1"/>
    <property type="molecule type" value="Genomic_DNA"/>
</dbReference>
<dbReference type="Gene3D" id="1.10.10.10">
    <property type="entry name" value="Winged helix-like DNA-binding domain superfamily/Winged helix DNA-binding domain"/>
    <property type="match status" value="1"/>
</dbReference>
<dbReference type="RefSeq" id="WP_374838320.1">
    <property type="nucleotide sequence ID" value="NZ_JBHEEW010000006.1"/>
</dbReference>
<sequence length="294" mass="33259">MSRHERTVLGADQLRNTGLAPVGDRPWGTHICLFYETPQDLYDVHADYFGAGLASGEFCIWALSEPINRETAIEALRKSVPDFDKYLRDGQIEFIPGYQWYLRGDEFDPQRITGGWHAKLDDALARGFEGMRVSGNAFWFETSLWKEFCEYEAELDRSLAGRRMIVLCTYPLAASRAVDVLDVARTHNFSIAKRDGRWEFLETPELAAAKREIGRLNGAIDILSKPFPGSRHLTHREQIVLAQVVKGASSKEAARDLNISHRTVEFHRKNIMRKLGARNVIELLGIVLGSGQPE</sequence>
<organism evidence="5 6">
    <name type="scientific">Mycoplana ramosa</name>
    <name type="common">Mycoplana bullata</name>
    <dbReference type="NCBI Taxonomy" id="40837"/>
    <lineage>
        <taxon>Bacteria</taxon>
        <taxon>Pseudomonadati</taxon>
        <taxon>Pseudomonadota</taxon>
        <taxon>Alphaproteobacteria</taxon>
        <taxon>Hyphomicrobiales</taxon>
        <taxon>Rhizobiaceae</taxon>
        <taxon>Mycoplana</taxon>
    </lineage>
</organism>
<dbReference type="PROSITE" id="PS50043">
    <property type="entry name" value="HTH_LUXR_2"/>
    <property type="match status" value="1"/>
</dbReference>
<feature type="domain" description="HTH luxR-type" evidence="4">
    <location>
        <begin position="226"/>
        <end position="291"/>
    </location>
</feature>
<protein>
    <submittedName>
        <fullName evidence="5">MEDS domain-containing protein</fullName>
    </submittedName>
</protein>
<dbReference type="Proteomes" id="UP001597173">
    <property type="component" value="Unassembled WGS sequence"/>
</dbReference>
<dbReference type="PRINTS" id="PR00038">
    <property type="entry name" value="HTHLUXR"/>
</dbReference>
<dbReference type="InterPro" id="IPR000792">
    <property type="entry name" value="Tscrpt_reg_LuxR_C"/>
</dbReference>
<evidence type="ECO:0000259" key="4">
    <source>
        <dbReference type="PROSITE" id="PS50043"/>
    </source>
</evidence>
<dbReference type="PANTHER" id="PTHR44688:SF16">
    <property type="entry name" value="DNA-BINDING TRANSCRIPTIONAL ACTIVATOR DEVR_DOSR"/>
    <property type="match status" value="1"/>
</dbReference>
<name>A0ABW3YT20_MYCRA</name>
<dbReference type="InterPro" id="IPR016032">
    <property type="entry name" value="Sig_transdc_resp-reg_C-effctor"/>
</dbReference>
<evidence type="ECO:0000256" key="3">
    <source>
        <dbReference type="ARBA" id="ARBA00023163"/>
    </source>
</evidence>
<dbReference type="PANTHER" id="PTHR44688">
    <property type="entry name" value="DNA-BINDING TRANSCRIPTIONAL ACTIVATOR DEVR_DOSR"/>
    <property type="match status" value="1"/>
</dbReference>
<dbReference type="InterPro" id="IPR025847">
    <property type="entry name" value="MEDS_domain"/>
</dbReference>
<dbReference type="InterPro" id="IPR036388">
    <property type="entry name" value="WH-like_DNA-bd_sf"/>
</dbReference>
<evidence type="ECO:0000313" key="6">
    <source>
        <dbReference type="Proteomes" id="UP001597173"/>
    </source>
</evidence>
<proteinExistence type="predicted"/>
<evidence type="ECO:0000256" key="1">
    <source>
        <dbReference type="ARBA" id="ARBA00023015"/>
    </source>
</evidence>
<keyword evidence="6" id="KW-1185">Reference proteome</keyword>
<reference evidence="6" key="1">
    <citation type="journal article" date="2019" name="Int. J. Syst. Evol. Microbiol.">
        <title>The Global Catalogue of Microorganisms (GCM) 10K type strain sequencing project: providing services to taxonomists for standard genome sequencing and annotation.</title>
        <authorList>
            <consortium name="The Broad Institute Genomics Platform"/>
            <consortium name="The Broad Institute Genome Sequencing Center for Infectious Disease"/>
            <person name="Wu L."/>
            <person name="Ma J."/>
        </authorList>
    </citation>
    <scope>NUCLEOTIDE SEQUENCE [LARGE SCALE GENOMIC DNA]</scope>
    <source>
        <strain evidence="6">CCUG 55609</strain>
    </source>
</reference>
<dbReference type="Pfam" id="PF00196">
    <property type="entry name" value="GerE"/>
    <property type="match status" value="1"/>
</dbReference>
<keyword evidence="3" id="KW-0804">Transcription</keyword>
<dbReference type="SUPFAM" id="SSF46894">
    <property type="entry name" value="C-terminal effector domain of the bipartite response regulators"/>
    <property type="match status" value="1"/>
</dbReference>
<dbReference type="SMART" id="SM00421">
    <property type="entry name" value="HTH_LUXR"/>
    <property type="match status" value="1"/>
</dbReference>
<evidence type="ECO:0000313" key="5">
    <source>
        <dbReference type="EMBL" id="MFD1326720.1"/>
    </source>
</evidence>
<comment type="caution">
    <text evidence="5">The sequence shown here is derived from an EMBL/GenBank/DDBJ whole genome shotgun (WGS) entry which is preliminary data.</text>
</comment>
<dbReference type="CDD" id="cd06170">
    <property type="entry name" value="LuxR_C_like"/>
    <property type="match status" value="1"/>
</dbReference>
<dbReference type="Pfam" id="PF14417">
    <property type="entry name" value="MEDS"/>
    <property type="match status" value="1"/>
</dbReference>
<keyword evidence="1" id="KW-0805">Transcription regulation</keyword>
<keyword evidence="2" id="KW-0238">DNA-binding</keyword>
<accession>A0ABW3YT20</accession>